<protein>
    <submittedName>
        <fullName evidence="3">Uncharacterized protein</fullName>
    </submittedName>
</protein>
<feature type="coiled-coil region" evidence="1">
    <location>
        <begin position="171"/>
        <end position="198"/>
    </location>
</feature>
<evidence type="ECO:0000313" key="3">
    <source>
        <dbReference type="EMBL" id="KAK7442265.1"/>
    </source>
</evidence>
<reference evidence="3 4" key="1">
    <citation type="submission" date="2024-01" db="EMBL/GenBank/DDBJ databases">
        <title>A draft genome for the cacao thread blight pathogen Marasmiellus scandens.</title>
        <authorList>
            <person name="Baruah I.K."/>
            <person name="Leung J."/>
            <person name="Bukari Y."/>
            <person name="Amoako-Attah I."/>
            <person name="Meinhardt L.W."/>
            <person name="Bailey B.A."/>
            <person name="Cohen S.P."/>
        </authorList>
    </citation>
    <scope>NUCLEOTIDE SEQUENCE [LARGE SCALE GENOMIC DNA]</scope>
    <source>
        <strain evidence="3 4">GH-19</strain>
    </source>
</reference>
<proteinExistence type="predicted"/>
<feature type="compositionally biased region" description="Acidic residues" evidence="2">
    <location>
        <begin position="1084"/>
        <end position="1095"/>
    </location>
</feature>
<keyword evidence="1" id="KW-0175">Coiled coil</keyword>
<feature type="compositionally biased region" description="Polar residues" evidence="2">
    <location>
        <begin position="371"/>
        <end position="382"/>
    </location>
</feature>
<evidence type="ECO:0000256" key="1">
    <source>
        <dbReference type="SAM" id="Coils"/>
    </source>
</evidence>
<feature type="region of interest" description="Disordered" evidence="2">
    <location>
        <begin position="1"/>
        <end position="21"/>
    </location>
</feature>
<accession>A0ABR1J018</accession>
<keyword evidence="4" id="KW-1185">Reference proteome</keyword>
<feature type="region of interest" description="Disordered" evidence="2">
    <location>
        <begin position="354"/>
        <end position="383"/>
    </location>
</feature>
<feature type="compositionally biased region" description="Polar residues" evidence="2">
    <location>
        <begin position="38"/>
        <end position="58"/>
    </location>
</feature>
<feature type="region of interest" description="Disordered" evidence="2">
    <location>
        <begin position="38"/>
        <end position="59"/>
    </location>
</feature>
<feature type="compositionally biased region" description="Polar residues" evidence="2">
    <location>
        <begin position="7"/>
        <end position="21"/>
    </location>
</feature>
<organism evidence="3 4">
    <name type="scientific">Marasmiellus scandens</name>
    <dbReference type="NCBI Taxonomy" id="2682957"/>
    <lineage>
        <taxon>Eukaryota</taxon>
        <taxon>Fungi</taxon>
        <taxon>Dikarya</taxon>
        <taxon>Basidiomycota</taxon>
        <taxon>Agaricomycotina</taxon>
        <taxon>Agaricomycetes</taxon>
        <taxon>Agaricomycetidae</taxon>
        <taxon>Agaricales</taxon>
        <taxon>Marasmiineae</taxon>
        <taxon>Omphalotaceae</taxon>
        <taxon>Marasmiellus</taxon>
    </lineage>
</organism>
<sequence length="1202" mass="134855">MQHLAATDSQDQAITSQDQVVTSDDEVLHTILRSSPAVTTSSSFQDHSMSPPTHSHATVQDDMIMDPSGAAHGDGIDQADLSIDTALHSSTLPSELFTFVAPARNMEIVRQTIPSEIIAKPLLRRRIVKRGISNEPLQTEKQTEKRKRADGEEEESQKVFVMDSGLNDELVYRLRMDISDLQRANKSLQDEVVAFKALDPSLVNDIDISIASPRERKLVAVINSLKNQAEQLLLASDSGLANFEPATDNERKLLTRVNHLEALNDADKTQKEVFMTSLKNAELRNLQTARPPNEEIDALRVQVTCLLDDKTALQQRITSYQKAERQSSAADAALCEQLQELLIGLEEATTKVNNNLSETTERPLNDASDGHISSNEESSQASLPGLGTRMVTRVRHLTNEIDKLCRDKNLLVDLLSQVREDNSTLSAERDRLARQEEILQNLSSERNIEIQCLNELIGGQNSIGEELTKARTENSDLLRRLKEMEEAHEVEKILASGQNDRAIELEDLKADLAVTRKDYDSEKQKLASLQQVHDETLALLEVKVAEYNQEKQQFGTELSVMQVQKENLCKEKSKLTQDLEDLTTTWEQSQKALVLKQSQTDELKDSVKTLENANKQLRDHLRLVEAKRDELSQKEEVLQNTVDEAQRQKSTLEVELREVAEIHQQQMEELKAIYNQTKLEIEGKLKASNEKLEELQKSNQTEFQHLKGDANSAKTQAELLQRELDALKAEKQNLENVKSQIEGEKLLLQKQSQESNKVHQQQLEGLKEIYNQTRIDLESKLKTSNKELEMLKETEEAKIQHMSDNLDQAQASICSLQSQLDSLQVQYEAEKQSNTTLEQQIVNLQTNTGDHGTSSNTLKAQLEDALRDLTKANNDLDSTCRDLAKVKVEKEKMDSDMRLLLEKVEAHKQAYTKMKASRAEYIEYVGKCKAVLNKSNEEKDKMYETHKKQINELKSSVPSSSSESRERDEIIRNQKDRIDSLEKEVTALKSSTASSSSGQQPLEPADQWFAYGRKTLGGANVTAELLHAKASETSANRTRGNQYRLGNVIQTSSTVPWGNKKPSRFTKAGRRARKGNPGGPPDSSDSDSDDSDDGEHGEQPSGSGGGDPPAGNDNADISSDESEEGDDGKGERDDHTVRRKWQRMGIQKRYTPGQQAINANRLARALVLTCLGSKYLFEAFARDSVDDDHLQNFNDNPDDYGP</sequence>
<feature type="region of interest" description="Disordered" evidence="2">
    <location>
        <begin position="949"/>
        <end position="975"/>
    </location>
</feature>
<feature type="compositionally biased region" description="Basic and acidic residues" evidence="2">
    <location>
        <begin position="963"/>
        <end position="975"/>
    </location>
</feature>
<name>A0ABR1J018_9AGAR</name>
<comment type="caution">
    <text evidence="3">The sequence shown here is derived from an EMBL/GenBank/DDBJ whole genome shotgun (WGS) entry which is preliminary data.</text>
</comment>
<feature type="compositionally biased region" description="Basic and acidic residues" evidence="2">
    <location>
        <begin position="1127"/>
        <end position="1136"/>
    </location>
</feature>
<evidence type="ECO:0000313" key="4">
    <source>
        <dbReference type="Proteomes" id="UP001498398"/>
    </source>
</evidence>
<feature type="region of interest" description="Disordered" evidence="2">
    <location>
        <begin position="134"/>
        <end position="158"/>
    </location>
</feature>
<feature type="compositionally biased region" description="Basic and acidic residues" evidence="2">
    <location>
        <begin position="141"/>
        <end position="150"/>
    </location>
</feature>
<feature type="region of interest" description="Disordered" evidence="2">
    <location>
        <begin position="1052"/>
        <end position="1146"/>
    </location>
</feature>
<feature type="coiled-coil region" evidence="1">
    <location>
        <begin position="415"/>
        <end position="882"/>
    </location>
</feature>
<evidence type="ECO:0000256" key="2">
    <source>
        <dbReference type="SAM" id="MobiDB-lite"/>
    </source>
</evidence>
<feature type="compositionally biased region" description="Basic residues" evidence="2">
    <location>
        <begin position="1061"/>
        <end position="1074"/>
    </location>
</feature>
<dbReference type="EMBL" id="JBANRG010000059">
    <property type="protein sequence ID" value="KAK7442265.1"/>
    <property type="molecule type" value="Genomic_DNA"/>
</dbReference>
<gene>
    <name evidence="3" type="ORF">VKT23_016236</name>
</gene>
<dbReference type="Gene3D" id="1.10.287.1490">
    <property type="match status" value="1"/>
</dbReference>
<dbReference type="Proteomes" id="UP001498398">
    <property type="component" value="Unassembled WGS sequence"/>
</dbReference>